<protein>
    <submittedName>
        <fullName evidence="3">Uncharacterized protein</fullName>
    </submittedName>
</protein>
<feature type="transmembrane region" description="Helical" evidence="2">
    <location>
        <begin position="245"/>
        <end position="268"/>
    </location>
</feature>
<name>A0A3A6Q5W1_9EURY</name>
<proteinExistence type="predicted"/>
<evidence type="ECO:0000256" key="2">
    <source>
        <dbReference type="SAM" id="Phobius"/>
    </source>
</evidence>
<feature type="compositionally biased region" description="Basic and acidic residues" evidence="1">
    <location>
        <begin position="334"/>
        <end position="344"/>
    </location>
</feature>
<dbReference type="Pfam" id="PF19590">
    <property type="entry name" value="TrbL_3"/>
    <property type="match status" value="1"/>
</dbReference>
<keyword evidence="2" id="KW-0472">Membrane</keyword>
<accession>A0A3A6Q5W1</accession>
<feature type="transmembrane region" description="Helical" evidence="2">
    <location>
        <begin position="216"/>
        <end position="233"/>
    </location>
</feature>
<dbReference type="OrthoDB" id="351267at2157"/>
<evidence type="ECO:0000313" key="3">
    <source>
        <dbReference type="EMBL" id="RJX51903.1"/>
    </source>
</evidence>
<dbReference type="InterPro" id="IPR045782">
    <property type="entry name" value="TrbL_3"/>
</dbReference>
<organism evidence="3 4">
    <name type="scientific">Halonotius pteroides</name>
    <dbReference type="NCBI Taxonomy" id="268735"/>
    <lineage>
        <taxon>Archaea</taxon>
        <taxon>Methanobacteriati</taxon>
        <taxon>Methanobacteriota</taxon>
        <taxon>Stenosarchaea group</taxon>
        <taxon>Halobacteria</taxon>
        <taxon>Halobacteriales</taxon>
        <taxon>Haloferacaceae</taxon>
        <taxon>Halonotius</taxon>
    </lineage>
</organism>
<gene>
    <name evidence="3" type="ORF">DP106_00915</name>
</gene>
<dbReference type="Proteomes" id="UP000281564">
    <property type="component" value="Unassembled WGS sequence"/>
</dbReference>
<reference evidence="3 4" key="1">
    <citation type="submission" date="2018-06" db="EMBL/GenBank/DDBJ databases">
        <title>Halonotius sp. F13-13 a new haloarchaeeon isolated from a solar saltern from Isla Cristina, Huelva, Spain.</title>
        <authorList>
            <person name="Duran-Viseras A."/>
            <person name="Sanchez-Porro C."/>
            <person name="Ventosa A."/>
        </authorList>
    </citation>
    <scope>NUCLEOTIDE SEQUENCE [LARGE SCALE GENOMIC DNA]</scope>
    <source>
        <strain evidence="3 4">CECT 7525</strain>
    </source>
</reference>
<evidence type="ECO:0000256" key="1">
    <source>
        <dbReference type="SAM" id="MobiDB-lite"/>
    </source>
</evidence>
<feature type="region of interest" description="Disordered" evidence="1">
    <location>
        <begin position="320"/>
        <end position="365"/>
    </location>
</feature>
<evidence type="ECO:0000313" key="4">
    <source>
        <dbReference type="Proteomes" id="UP000281564"/>
    </source>
</evidence>
<keyword evidence="4" id="KW-1185">Reference proteome</keyword>
<keyword evidence="2" id="KW-1133">Transmembrane helix</keyword>
<dbReference type="EMBL" id="QMDW01000001">
    <property type="protein sequence ID" value="RJX51903.1"/>
    <property type="molecule type" value="Genomic_DNA"/>
</dbReference>
<sequence>MNWQKLVFPALTLLVLSTVLVAPAVAQEDSEEEQEQTGILSGLAETLSDFTEGKSLTEILKDTLYLILFEPFIRLGEALLATTARLLTATPDVHPNSAVEDVHSDVLLVAYLLSSLVFIVAGILHMIGPILGITYGQVRKILPRVILALVFASVSLPLLQYGVEFTRALTLAFQPEFYESTFQQRMGMGTGLILAYLIQSLLLLAVAVLFVIRDVYILFVAAISPLLALGWSLPRVKRYADTFIAGWFAALLIAPLDMLVLKFAFAMFNGAGNTAVQGVSNWVLALSFPVLLLLVPKQIWDASQTAVGLTYAASSNVKQRMNSSDDGEDEFSEMLDKDQKQRLRENRRKRRMSSGSKKFDFGGDD</sequence>
<comment type="caution">
    <text evidence="3">The sequence shown here is derived from an EMBL/GenBank/DDBJ whole genome shotgun (WGS) entry which is preliminary data.</text>
</comment>
<feature type="transmembrane region" description="Helical" evidence="2">
    <location>
        <begin position="192"/>
        <end position="210"/>
    </location>
</feature>
<feature type="transmembrane region" description="Helical" evidence="2">
    <location>
        <begin position="274"/>
        <end position="295"/>
    </location>
</feature>
<keyword evidence="2" id="KW-0812">Transmembrane</keyword>
<dbReference type="RefSeq" id="WP_120082662.1">
    <property type="nucleotide sequence ID" value="NZ_QMDW01000001.1"/>
</dbReference>
<feature type="transmembrane region" description="Helical" evidence="2">
    <location>
        <begin position="108"/>
        <end position="135"/>
    </location>
</feature>
<feature type="transmembrane region" description="Helical" evidence="2">
    <location>
        <begin position="141"/>
        <end position="159"/>
    </location>
</feature>
<dbReference type="AlphaFoldDB" id="A0A3A6Q5W1"/>